<dbReference type="InterPro" id="IPR036812">
    <property type="entry name" value="NAD(P)_OxRdtase_dom_sf"/>
</dbReference>
<dbReference type="FunFam" id="3.20.20.100:FF:000004">
    <property type="entry name" value="Oxidoreductase, aldo/keto reductase"/>
    <property type="match status" value="1"/>
</dbReference>
<evidence type="ECO:0000256" key="1">
    <source>
        <dbReference type="ARBA" id="ARBA00023002"/>
    </source>
</evidence>
<dbReference type="RefSeq" id="WP_188711942.1">
    <property type="nucleotide sequence ID" value="NZ_BMHO01000001.1"/>
</dbReference>
<comment type="caution">
    <text evidence="3">The sequence shown here is derived from an EMBL/GenBank/DDBJ whole genome shotgun (WGS) entry which is preliminary data.</text>
</comment>
<evidence type="ECO:0000313" key="4">
    <source>
        <dbReference type="Proteomes" id="UP000633205"/>
    </source>
</evidence>
<dbReference type="PANTHER" id="PTHR43364:SF4">
    <property type="entry name" value="NAD(P)-LINKED OXIDOREDUCTASE SUPERFAMILY PROTEIN"/>
    <property type="match status" value="1"/>
</dbReference>
<dbReference type="InterPro" id="IPR023210">
    <property type="entry name" value="NADP_OxRdtase_dom"/>
</dbReference>
<evidence type="ECO:0000259" key="2">
    <source>
        <dbReference type="Pfam" id="PF00248"/>
    </source>
</evidence>
<dbReference type="SUPFAM" id="SSF51430">
    <property type="entry name" value="NAD(P)-linked oxidoreductase"/>
    <property type="match status" value="1"/>
</dbReference>
<dbReference type="InterPro" id="IPR050523">
    <property type="entry name" value="AKR_Detox_Biosynth"/>
</dbReference>
<dbReference type="AlphaFoldDB" id="A0A916YBH7"/>
<accession>A0A916YBH7</accession>
<proteinExistence type="predicted"/>
<dbReference type="GO" id="GO:0005829">
    <property type="term" value="C:cytosol"/>
    <property type="evidence" value="ECO:0007669"/>
    <property type="project" value="UniProtKB-ARBA"/>
</dbReference>
<name>A0A916YBH7_9MICO</name>
<dbReference type="PANTHER" id="PTHR43364">
    <property type="entry name" value="NADH-SPECIFIC METHYLGLYOXAL REDUCTASE-RELATED"/>
    <property type="match status" value="1"/>
</dbReference>
<dbReference type="Proteomes" id="UP000633205">
    <property type="component" value="Unassembled WGS sequence"/>
</dbReference>
<organism evidence="3 4">
    <name type="scientific">Microbacterium faecale</name>
    <dbReference type="NCBI Taxonomy" id="1804630"/>
    <lineage>
        <taxon>Bacteria</taxon>
        <taxon>Bacillati</taxon>
        <taxon>Actinomycetota</taxon>
        <taxon>Actinomycetes</taxon>
        <taxon>Micrococcales</taxon>
        <taxon>Microbacteriaceae</taxon>
        <taxon>Microbacterium</taxon>
    </lineage>
</organism>
<reference evidence="3" key="1">
    <citation type="journal article" date="2014" name="Int. J. Syst. Evol. Microbiol.">
        <title>Complete genome sequence of Corynebacterium casei LMG S-19264T (=DSM 44701T), isolated from a smear-ripened cheese.</title>
        <authorList>
            <consortium name="US DOE Joint Genome Institute (JGI-PGF)"/>
            <person name="Walter F."/>
            <person name="Albersmeier A."/>
            <person name="Kalinowski J."/>
            <person name="Ruckert C."/>
        </authorList>
    </citation>
    <scope>NUCLEOTIDE SEQUENCE</scope>
    <source>
        <strain evidence="3">CGMCC 1.15152</strain>
    </source>
</reference>
<dbReference type="GO" id="GO:0016491">
    <property type="term" value="F:oxidoreductase activity"/>
    <property type="evidence" value="ECO:0007669"/>
    <property type="project" value="UniProtKB-KW"/>
</dbReference>
<keyword evidence="1" id="KW-0560">Oxidoreductase</keyword>
<keyword evidence="4" id="KW-1185">Reference proteome</keyword>
<feature type="domain" description="NADP-dependent oxidoreductase" evidence="2">
    <location>
        <begin position="16"/>
        <end position="308"/>
    </location>
</feature>
<evidence type="ECO:0000313" key="3">
    <source>
        <dbReference type="EMBL" id="GGD37723.1"/>
    </source>
</evidence>
<gene>
    <name evidence="3" type="ORF">GCM10010915_18220</name>
</gene>
<dbReference type="EMBL" id="BMHO01000001">
    <property type="protein sequence ID" value="GGD37723.1"/>
    <property type="molecule type" value="Genomic_DNA"/>
</dbReference>
<reference evidence="3" key="2">
    <citation type="submission" date="2020-09" db="EMBL/GenBank/DDBJ databases">
        <authorList>
            <person name="Sun Q."/>
            <person name="Zhou Y."/>
        </authorList>
    </citation>
    <scope>NUCLEOTIDE SEQUENCE</scope>
    <source>
        <strain evidence="3">CGMCC 1.15152</strain>
    </source>
</reference>
<sequence>MDYASLGSSGLVVSALGIGCNAFGRRIDQDQTTAVVDAAFEHGVTFFDTADTYGQGDSETMLGAALRGRRDEVVVATKFGMDMGDTYPGARENRASRGYIARAVEGSLSRLGTDWIDLYQLHTPDRITPIDETLEALTDLVRAGKVRYIGCSNFASWEVADAAAVADAVGAERFITAQNEYSLYNRSAEAELAPALEHYGMSLLPYFPLAYGLLTGKYVQDEGAPEGTRLAKETARFDGAKWDVIEAFRTFAGERGVSMLDVALGGLRAQPTVDTIIAGATRPEQIAANAVSVHWEPTGDDLEALDQIVTPGTGSGYLTYATKRVAS</sequence>
<dbReference type="Gene3D" id="3.20.20.100">
    <property type="entry name" value="NADP-dependent oxidoreductase domain"/>
    <property type="match status" value="1"/>
</dbReference>
<protein>
    <submittedName>
        <fullName evidence="3">Oxidoreductase</fullName>
    </submittedName>
</protein>
<dbReference type="Pfam" id="PF00248">
    <property type="entry name" value="Aldo_ket_red"/>
    <property type="match status" value="1"/>
</dbReference>